<feature type="chain" id="PRO_5008003605" description="Lipoprotein" evidence="1">
    <location>
        <begin position="30"/>
        <end position="131"/>
    </location>
</feature>
<dbReference type="STRING" id="1685010.A0O34_00930"/>
<dbReference type="EMBL" id="CP015199">
    <property type="protein sequence ID" value="ANF49205.1"/>
    <property type="molecule type" value="Genomic_DNA"/>
</dbReference>
<dbReference type="AlphaFoldDB" id="A0A172XQT4"/>
<organism evidence="2 3">
    <name type="scientific">Chryseobacterium glaciei</name>
    <dbReference type="NCBI Taxonomy" id="1685010"/>
    <lineage>
        <taxon>Bacteria</taxon>
        <taxon>Pseudomonadati</taxon>
        <taxon>Bacteroidota</taxon>
        <taxon>Flavobacteriia</taxon>
        <taxon>Flavobacteriales</taxon>
        <taxon>Weeksellaceae</taxon>
        <taxon>Chryseobacterium group</taxon>
        <taxon>Chryseobacterium</taxon>
    </lineage>
</organism>
<dbReference type="Proteomes" id="UP000077824">
    <property type="component" value="Chromosome"/>
</dbReference>
<evidence type="ECO:0008006" key="4">
    <source>
        <dbReference type="Google" id="ProtNLM"/>
    </source>
</evidence>
<evidence type="ECO:0000256" key="1">
    <source>
        <dbReference type="SAM" id="SignalP"/>
    </source>
</evidence>
<sequence length="131" mass="14444">MIKKTKTMKLKIKYLLIIFPLLTVLSCQHVLDEVERDKQEENYTSPYMGKWSGSYSGDQSGTLILNVNKSGTIEGTKISQGHQETFYSGLIGSSISSTTSSSGFTLYGNLESKSGTWKMGNLNGSWSVTKN</sequence>
<dbReference type="KEGG" id="chh:A0O34_00930"/>
<gene>
    <name evidence="2" type="ORF">A0O34_00930</name>
</gene>
<keyword evidence="1" id="KW-0732">Signal</keyword>
<protein>
    <recommendedName>
        <fullName evidence="4">Lipoprotein</fullName>
    </recommendedName>
</protein>
<evidence type="ECO:0000313" key="3">
    <source>
        <dbReference type="Proteomes" id="UP000077824"/>
    </source>
</evidence>
<evidence type="ECO:0000313" key="2">
    <source>
        <dbReference type="EMBL" id="ANF49205.1"/>
    </source>
</evidence>
<dbReference type="PROSITE" id="PS51257">
    <property type="entry name" value="PROKAR_LIPOPROTEIN"/>
    <property type="match status" value="1"/>
</dbReference>
<proteinExistence type="predicted"/>
<keyword evidence="3" id="KW-1185">Reference proteome</keyword>
<accession>A0A172XQT4</accession>
<feature type="signal peptide" evidence="1">
    <location>
        <begin position="1"/>
        <end position="29"/>
    </location>
</feature>
<name>A0A172XQT4_9FLAO</name>
<reference evidence="2 3" key="1">
    <citation type="submission" date="2016-04" db="EMBL/GenBank/DDBJ databases">
        <title>Complete Genome Sequence of Chryseobacterium sp. IHBB 10212.</title>
        <authorList>
            <person name="Pal M."/>
            <person name="Swarnkar M.K."/>
            <person name="Kaushal K."/>
            <person name="Chhibber S."/>
            <person name="Singh A.K."/>
            <person name="Gulati A."/>
        </authorList>
    </citation>
    <scope>NUCLEOTIDE SEQUENCE [LARGE SCALE GENOMIC DNA]</scope>
    <source>
        <strain evidence="2 3">IHBB 10212</strain>
    </source>
</reference>